<reference evidence="1 2" key="1">
    <citation type="submission" date="2017-12" db="EMBL/GenBank/DDBJ databases">
        <title>Hemimetabolous genomes reveal molecular basis of termite eusociality.</title>
        <authorList>
            <person name="Harrison M.C."/>
            <person name="Jongepier E."/>
            <person name="Robertson H.M."/>
            <person name="Arning N."/>
            <person name="Bitard-Feildel T."/>
            <person name="Chao H."/>
            <person name="Childers C.P."/>
            <person name="Dinh H."/>
            <person name="Doddapaneni H."/>
            <person name="Dugan S."/>
            <person name="Gowin J."/>
            <person name="Greiner C."/>
            <person name="Han Y."/>
            <person name="Hu H."/>
            <person name="Hughes D.S.T."/>
            <person name="Huylmans A.-K."/>
            <person name="Kemena C."/>
            <person name="Kremer L.P.M."/>
            <person name="Lee S.L."/>
            <person name="Lopez-Ezquerra A."/>
            <person name="Mallet L."/>
            <person name="Monroy-Kuhn J.M."/>
            <person name="Moser A."/>
            <person name="Murali S.C."/>
            <person name="Muzny D.M."/>
            <person name="Otani S."/>
            <person name="Piulachs M.-D."/>
            <person name="Poelchau M."/>
            <person name="Qu J."/>
            <person name="Schaub F."/>
            <person name="Wada-Katsumata A."/>
            <person name="Worley K.C."/>
            <person name="Xie Q."/>
            <person name="Ylla G."/>
            <person name="Poulsen M."/>
            <person name="Gibbs R.A."/>
            <person name="Schal C."/>
            <person name="Richards S."/>
            <person name="Belles X."/>
            <person name="Korb J."/>
            <person name="Bornberg-Bauer E."/>
        </authorList>
    </citation>
    <scope>NUCLEOTIDE SEQUENCE [LARGE SCALE GENOMIC DNA]</scope>
    <source>
        <tissue evidence="1">Whole body</tissue>
    </source>
</reference>
<dbReference type="Proteomes" id="UP000235965">
    <property type="component" value="Unassembled WGS sequence"/>
</dbReference>
<dbReference type="InParanoid" id="A0A2J7PTL8"/>
<dbReference type="EMBL" id="NEVH01021237">
    <property type="protein sequence ID" value="PNF19669.1"/>
    <property type="molecule type" value="Genomic_DNA"/>
</dbReference>
<comment type="caution">
    <text evidence="1">The sequence shown here is derived from an EMBL/GenBank/DDBJ whole genome shotgun (WGS) entry which is preliminary data.</text>
</comment>
<sequence>MYGGVEVQHPRFIKLALCVRKTSNSRSGRFIYSERRASTHKISGYMRPRVDVEVVKKRKKTISAENRGSCVIRAVTYA</sequence>
<protein>
    <submittedName>
        <fullName evidence="1">Uncharacterized protein</fullName>
    </submittedName>
</protein>
<proteinExistence type="predicted"/>
<dbReference type="AlphaFoldDB" id="A0A2J7PTL8"/>
<gene>
    <name evidence="1" type="ORF">B7P43_G16860</name>
</gene>
<name>A0A2J7PTL8_9NEOP</name>
<accession>A0A2J7PTL8</accession>
<keyword evidence="2" id="KW-1185">Reference proteome</keyword>
<evidence type="ECO:0000313" key="2">
    <source>
        <dbReference type="Proteomes" id="UP000235965"/>
    </source>
</evidence>
<organism evidence="1 2">
    <name type="scientific">Cryptotermes secundus</name>
    <dbReference type="NCBI Taxonomy" id="105785"/>
    <lineage>
        <taxon>Eukaryota</taxon>
        <taxon>Metazoa</taxon>
        <taxon>Ecdysozoa</taxon>
        <taxon>Arthropoda</taxon>
        <taxon>Hexapoda</taxon>
        <taxon>Insecta</taxon>
        <taxon>Pterygota</taxon>
        <taxon>Neoptera</taxon>
        <taxon>Polyneoptera</taxon>
        <taxon>Dictyoptera</taxon>
        <taxon>Blattodea</taxon>
        <taxon>Blattoidea</taxon>
        <taxon>Termitoidae</taxon>
        <taxon>Kalotermitidae</taxon>
        <taxon>Cryptotermitinae</taxon>
        <taxon>Cryptotermes</taxon>
    </lineage>
</organism>
<evidence type="ECO:0000313" key="1">
    <source>
        <dbReference type="EMBL" id="PNF19669.1"/>
    </source>
</evidence>